<dbReference type="PANTHER" id="PTHR33317">
    <property type="entry name" value="POLYNUCLEOTIDYL TRANSFERASE, RIBONUCLEASE H-LIKE SUPERFAMILY PROTEIN"/>
    <property type="match status" value="1"/>
</dbReference>
<comment type="caution">
    <text evidence="7">The sequence shown here is derived from an EMBL/GenBank/DDBJ whole genome shotgun (WGS) entry which is preliminary data.</text>
</comment>
<dbReference type="NCBIfam" id="TIGR00250">
    <property type="entry name" value="RNAse_H_YqgF"/>
    <property type="match status" value="1"/>
</dbReference>
<dbReference type="Pfam" id="PF03652">
    <property type="entry name" value="RuvX"/>
    <property type="match status" value="1"/>
</dbReference>
<feature type="domain" description="YqgF/RNase H-like" evidence="6">
    <location>
        <begin position="2"/>
        <end position="100"/>
    </location>
</feature>
<dbReference type="SMART" id="SM00732">
    <property type="entry name" value="YqgFc"/>
    <property type="match status" value="1"/>
</dbReference>
<dbReference type="PANTHER" id="PTHR33317:SF4">
    <property type="entry name" value="POLYNUCLEOTIDYL TRANSFERASE, RIBONUCLEASE H-LIKE SUPERFAMILY PROTEIN"/>
    <property type="match status" value="1"/>
</dbReference>
<dbReference type="GO" id="GO:0000967">
    <property type="term" value="P:rRNA 5'-end processing"/>
    <property type="evidence" value="ECO:0007669"/>
    <property type="project" value="UniProtKB-UniRule"/>
</dbReference>
<dbReference type="GO" id="GO:0016788">
    <property type="term" value="F:hydrolase activity, acting on ester bonds"/>
    <property type="evidence" value="ECO:0007669"/>
    <property type="project" value="UniProtKB-UniRule"/>
</dbReference>
<dbReference type="EC" id="3.1.-.-" evidence="5"/>
<keyword evidence="1 5" id="KW-0963">Cytoplasm</keyword>
<evidence type="ECO:0000313" key="10">
    <source>
        <dbReference type="Proteomes" id="UP001208692"/>
    </source>
</evidence>
<organism evidence="7 9">
    <name type="scientific">Capnocytophaga catalasegens</name>
    <dbReference type="NCBI Taxonomy" id="1004260"/>
    <lineage>
        <taxon>Bacteria</taxon>
        <taxon>Pseudomonadati</taxon>
        <taxon>Bacteroidota</taxon>
        <taxon>Flavobacteriia</taxon>
        <taxon>Flavobacteriales</taxon>
        <taxon>Flavobacteriaceae</taxon>
        <taxon>Capnocytophaga</taxon>
    </lineage>
</organism>
<comment type="subcellular location">
    <subcellularLocation>
        <location evidence="5">Cytoplasm</location>
    </subcellularLocation>
</comment>
<dbReference type="InterPro" id="IPR037027">
    <property type="entry name" value="YqgF/RNaseH-like_dom_sf"/>
</dbReference>
<comment type="function">
    <text evidence="5">Could be a nuclease involved in processing of the 5'-end of pre-16S rRNA.</text>
</comment>
<dbReference type="GO" id="GO:0004518">
    <property type="term" value="F:nuclease activity"/>
    <property type="evidence" value="ECO:0007669"/>
    <property type="project" value="UniProtKB-KW"/>
</dbReference>
<evidence type="ECO:0000313" key="7">
    <source>
        <dbReference type="EMBL" id="GJM49562.1"/>
    </source>
</evidence>
<dbReference type="InterPro" id="IPR012337">
    <property type="entry name" value="RNaseH-like_sf"/>
</dbReference>
<dbReference type="HAMAP" id="MF_00651">
    <property type="entry name" value="Nuclease_YqgF"/>
    <property type="match status" value="1"/>
</dbReference>
<dbReference type="Proteomes" id="UP001208692">
    <property type="component" value="Unassembled WGS sequence"/>
</dbReference>
<evidence type="ECO:0000313" key="8">
    <source>
        <dbReference type="EMBL" id="GJM51729.1"/>
    </source>
</evidence>
<evidence type="ECO:0000259" key="6">
    <source>
        <dbReference type="SMART" id="SM00732"/>
    </source>
</evidence>
<dbReference type="RefSeq" id="WP_264846691.1">
    <property type="nucleotide sequence ID" value="NZ_BPMA01000027.1"/>
</dbReference>
<accession>A0AAV5AVV0</accession>
<evidence type="ECO:0000256" key="4">
    <source>
        <dbReference type="ARBA" id="ARBA00022801"/>
    </source>
</evidence>
<evidence type="ECO:0000256" key="3">
    <source>
        <dbReference type="ARBA" id="ARBA00022722"/>
    </source>
</evidence>
<proteinExistence type="inferred from homology"/>
<dbReference type="EMBL" id="BQKB01000003">
    <property type="protein sequence ID" value="GJM51729.1"/>
    <property type="molecule type" value="Genomic_DNA"/>
</dbReference>
<dbReference type="InterPro" id="IPR006641">
    <property type="entry name" value="YqgF/RNaseH-like_dom"/>
</dbReference>
<reference evidence="7 10" key="1">
    <citation type="submission" date="2021-11" db="EMBL/GenBank/DDBJ databases">
        <title>Draft genome sequence of Capnocytophaga sp. strain KC07075 isolated from cat oral cavity.</title>
        <authorList>
            <person name="Suzuki M."/>
            <person name="Imaoka K."/>
            <person name="Kimura M."/>
            <person name="Morikawa S."/>
            <person name="Maeda K."/>
        </authorList>
    </citation>
    <scope>NUCLEOTIDE SEQUENCE</scope>
    <source>
        <strain evidence="7">KC07075</strain>
        <strain evidence="8 10">KC07079</strain>
    </source>
</reference>
<keyword evidence="3 5" id="KW-0540">Nuclease</keyword>
<dbReference type="Gene3D" id="3.30.420.140">
    <property type="entry name" value="YqgF/RNase H-like domain"/>
    <property type="match status" value="1"/>
</dbReference>
<evidence type="ECO:0000256" key="5">
    <source>
        <dbReference type="HAMAP-Rule" id="MF_00651"/>
    </source>
</evidence>
<sequence>MAQLLAIDYGTKRCGIASTDDLQLIASALTTLATNDLLPFLKKYCSEQNVALIVVGQPKQMNNTPSESEVHIQQFIEKLHNELPHIPIERYDERFTSKIAFQTIIDSGIGKKQRQNKALIDEISAVLILQGYMQWNSKNNQK</sequence>
<comment type="similarity">
    <text evidence="5">Belongs to the YqgF HJR family.</text>
</comment>
<name>A0AAV5AVV0_9FLAO</name>
<dbReference type="Proteomes" id="UP001207736">
    <property type="component" value="Unassembled WGS sequence"/>
</dbReference>
<dbReference type="InterPro" id="IPR005227">
    <property type="entry name" value="YqgF"/>
</dbReference>
<gene>
    <name evidence="7" type="ORF">RCZ15_05370</name>
    <name evidence="8" type="ORF">RCZ16_00470</name>
</gene>
<dbReference type="CDD" id="cd16964">
    <property type="entry name" value="YqgF"/>
    <property type="match status" value="1"/>
</dbReference>
<protein>
    <recommendedName>
        <fullName evidence="5">Putative pre-16S rRNA nuclease</fullName>
        <ecNumber evidence="5">3.1.-.-</ecNumber>
    </recommendedName>
</protein>
<keyword evidence="4 5" id="KW-0378">Hydrolase</keyword>
<evidence type="ECO:0000256" key="1">
    <source>
        <dbReference type="ARBA" id="ARBA00022490"/>
    </source>
</evidence>
<keyword evidence="10" id="KW-1185">Reference proteome</keyword>
<dbReference type="GO" id="GO:0005829">
    <property type="term" value="C:cytosol"/>
    <property type="evidence" value="ECO:0007669"/>
    <property type="project" value="TreeGrafter"/>
</dbReference>
<evidence type="ECO:0000313" key="9">
    <source>
        <dbReference type="Proteomes" id="UP001207736"/>
    </source>
</evidence>
<keyword evidence="2 5" id="KW-0690">Ribosome biogenesis</keyword>
<dbReference type="AlphaFoldDB" id="A0AAV5AVV0"/>
<evidence type="ECO:0000256" key="2">
    <source>
        <dbReference type="ARBA" id="ARBA00022517"/>
    </source>
</evidence>
<dbReference type="SUPFAM" id="SSF53098">
    <property type="entry name" value="Ribonuclease H-like"/>
    <property type="match status" value="1"/>
</dbReference>
<dbReference type="EMBL" id="BQKA01000010">
    <property type="protein sequence ID" value="GJM49562.1"/>
    <property type="molecule type" value="Genomic_DNA"/>
</dbReference>